<dbReference type="Proteomes" id="UP000000845">
    <property type="component" value="Chromosome"/>
</dbReference>
<keyword evidence="2" id="KW-1185">Reference proteome</keyword>
<accession>D1AGP3</accession>
<sequence length="302" mass="35643">MGFNVVFYRIEFLKNGKLINSDYEISNITGSLTLYQNIQKMFLQEWTIKGKEQHEVMGTVKYRYENLQEYDDGRALFGQMFYGNILENEKIAIKNEREINLSPGDYDQDVYYFLLKEHAHFKFGKSIFLILQSGLKTAIINSVYKPKLDSFVRKLNQSSENNFSYNIKIYNFDNVVEKFSNRNVSDVELYYDANANFSTKSKIEQKLKKKDLKYKTVISGFKSPFKSIFEVFNELDFENVKKIDYEIEIQQGKRQKLSWSKEECLATVQARANITERVERANRDFEKIYGVFEKIFSEIIGD</sequence>
<gene>
    <name evidence="1" type="ordered locus">Sterm_3930</name>
</gene>
<dbReference type="HOGENOM" id="CLU_920988_0_0_0"/>
<dbReference type="STRING" id="526218.Sterm_3930"/>
<organism evidence="1 2">
    <name type="scientific">Sebaldella termitidis (strain ATCC 33386 / NCTC 11300)</name>
    <dbReference type="NCBI Taxonomy" id="526218"/>
    <lineage>
        <taxon>Bacteria</taxon>
        <taxon>Fusobacteriati</taxon>
        <taxon>Fusobacteriota</taxon>
        <taxon>Fusobacteriia</taxon>
        <taxon>Fusobacteriales</taxon>
        <taxon>Leptotrichiaceae</taxon>
        <taxon>Sebaldella</taxon>
    </lineage>
</organism>
<reference evidence="1 2" key="2">
    <citation type="journal article" date="2010" name="Stand. Genomic Sci.">
        <title>Complete genome sequence of Sebaldella termitidis type strain (NCTC 11300).</title>
        <authorList>
            <person name="Harmon-Smith M."/>
            <person name="Celia L."/>
            <person name="Chertkov O."/>
            <person name="Lapidus A."/>
            <person name="Copeland A."/>
            <person name="Glavina Del Rio T."/>
            <person name="Nolan M."/>
            <person name="Lucas S."/>
            <person name="Tice H."/>
            <person name="Cheng J.F."/>
            <person name="Han C."/>
            <person name="Detter J.C."/>
            <person name="Bruce D."/>
            <person name="Goodwin L."/>
            <person name="Pitluck S."/>
            <person name="Pati A."/>
            <person name="Liolios K."/>
            <person name="Ivanova N."/>
            <person name="Mavromatis K."/>
            <person name="Mikhailova N."/>
            <person name="Chen A."/>
            <person name="Palaniappan K."/>
            <person name="Land M."/>
            <person name="Hauser L."/>
            <person name="Chang Y.J."/>
            <person name="Jeffries C.D."/>
            <person name="Brettin T."/>
            <person name="Goker M."/>
            <person name="Beck B."/>
            <person name="Bristow J."/>
            <person name="Eisen J.A."/>
            <person name="Markowitz V."/>
            <person name="Hugenholtz P."/>
            <person name="Kyrpides N.C."/>
            <person name="Klenk H.P."/>
            <person name="Chen F."/>
        </authorList>
    </citation>
    <scope>NUCLEOTIDE SEQUENCE [LARGE SCALE GENOMIC DNA]</scope>
    <source>
        <strain evidence="2">ATCC 33386 / NCTC 11300</strain>
    </source>
</reference>
<dbReference type="EMBL" id="CP001739">
    <property type="protein sequence ID" value="ACZ10763.1"/>
    <property type="molecule type" value="Genomic_DNA"/>
</dbReference>
<evidence type="ECO:0000313" key="2">
    <source>
        <dbReference type="Proteomes" id="UP000000845"/>
    </source>
</evidence>
<protein>
    <submittedName>
        <fullName evidence="1">Uncharacterized protein</fullName>
    </submittedName>
</protein>
<reference evidence="2" key="1">
    <citation type="submission" date="2009-09" db="EMBL/GenBank/DDBJ databases">
        <title>The complete chromosome of Sebaldella termitidis ATCC 33386.</title>
        <authorList>
            <consortium name="US DOE Joint Genome Institute (JGI-PGF)"/>
            <person name="Lucas S."/>
            <person name="Copeland A."/>
            <person name="Lapidus A."/>
            <person name="Glavina del Rio T."/>
            <person name="Dalin E."/>
            <person name="Tice H."/>
            <person name="Bruce D."/>
            <person name="Goodwin L."/>
            <person name="Pitluck S."/>
            <person name="Kyrpides N."/>
            <person name="Mavromatis K."/>
            <person name="Ivanova N."/>
            <person name="Mikhailova N."/>
            <person name="Sims D."/>
            <person name="Meincke L."/>
            <person name="Brettin T."/>
            <person name="Detter J.C."/>
            <person name="Han C."/>
            <person name="Larimer F."/>
            <person name="Land M."/>
            <person name="Hauser L."/>
            <person name="Markowitz V."/>
            <person name="Cheng J.F."/>
            <person name="Hugenholtz P."/>
            <person name="Woyke T."/>
            <person name="Wu D."/>
            <person name="Eisen J.A."/>
        </authorList>
    </citation>
    <scope>NUCLEOTIDE SEQUENCE [LARGE SCALE GENOMIC DNA]</scope>
    <source>
        <strain evidence="2">ATCC 33386 / NCTC 11300</strain>
    </source>
</reference>
<name>D1AGP3_SEBTE</name>
<dbReference type="AlphaFoldDB" id="D1AGP3"/>
<dbReference type="RefSeq" id="WP_012863338.1">
    <property type="nucleotide sequence ID" value="NC_013517.1"/>
</dbReference>
<dbReference type="KEGG" id="str:Sterm_3930"/>
<evidence type="ECO:0000313" key="1">
    <source>
        <dbReference type="EMBL" id="ACZ10763.1"/>
    </source>
</evidence>
<proteinExistence type="predicted"/>